<dbReference type="PROSITE" id="PS50893">
    <property type="entry name" value="ABC_TRANSPORTER_2"/>
    <property type="match status" value="1"/>
</dbReference>
<dbReference type="OrthoDB" id="9806285at2"/>
<name>A0A1C7I708_9FIRM</name>
<dbReference type="InterPro" id="IPR027417">
    <property type="entry name" value="P-loop_NTPase"/>
</dbReference>
<dbReference type="GO" id="GO:0016887">
    <property type="term" value="F:ATP hydrolysis activity"/>
    <property type="evidence" value="ECO:0007669"/>
    <property type="project" value="InterPro"/>
</dbReference>
<dbReference type="STRING" id="1796616.A4V09_02845"/>
<evidence type="ECO:0000256" key="2">
    <source>
        <dbReference type="ARBA" id="ARBA00022448"/>
    </source>
</evidence>
<dbReference type="AlphaFoldDB" id="A0A1C7I708"/>
<evidence type="ECO:0000256" key="1">
    <source>
        <dbReference type="ARBA" id="ARBA00005417"/>
    </source>
</evidence>
<dbReference type="GO" id="GO:0055085">
    <property type="term" value="P:transmembrane transport"/>
    <property type="evidence" value="ECO:0007669"/>
    <property type="project" value="UniProtKB-ARBA"/>
</dbReference>
<dbReference type="PROSITE" id="PS00211">
    <property type="entry name" value="ABC_TRANSPORTER_1"/>
    <property type="match status" value="1"/>
</dbReference>
<evidence type="ECO:0000259" key="5">
    <source>
        <dbReference type="PROSITE" id="PS50893"/>
    </source>
</evidence>
<proteinExistence type="inferred from homology"/>
<dbReference type="Proteomes" id="UP000092574">
    <property type="component" value="Chromosome"/>
</dbReference>
<gene>
    <name evidence="6" type="ORF">A4V09_02845</name>
</gene>
<dbReference type="GO" id="GO:0005524">
    <property type="term" value="F:ATP binding"/>
    <property type="evidence" value="ECO:0007669"/>
    <property type="project" value="UniProtKB-KW"/>
</dbReference>
<dbReference type="Gene3D" id="3.40.50.300">
    <property type="entry name" value="P-loop containing nucleotide triphosphate hydrolases"/>
    <property type="match status" value="1"/>
</dbReference>
<dbReference type="Pfam" id="PF00005">
    <property type="entry name" value="ABC_tran"/>
    <property type="match status" value="1"/>
</dbReference>
<dbReference type="CDD" id="cd03257">
    <property type="entry name" value="ABC_NikE_OppD_transporters"/>
    <property type="match status" value="1"/>
</dbReference>
<dbReference type="InterPro" id="IPR050319">
    <property type="entry name" value="ABC_transp_ATP-bind"/>
</dbReference>
<dbReference type="InterPro" id="IPR017871">
    <property type="entry name" value="ABC_transporter-like_CS"/>
</dbReference>
<accession>A0A1C7I708</accession>
<dbReference type="SMART" id="SM00382">
    <property type="entry name" value="AAA"/>
    <property type="match status" value="1"/>
</dbReference>
<dbReference type="InterPro" id="IPR003593">
    <property type="entry name" value="AAA+_ATPase"/>
</dbReference>
<dbReference type="EMBL" id="CP015405">
    <property type="protein sequence ID" value="ANU74788.1"/>
    <property type="molecule type" value="Genomic_DNA"/>
</dbReference>
<dbReference type="InterPro" id="IPR003439">
    <property type="entry name" value="ABC_transporter-like_ATP-bd"/>
</dbReference>
<dbReference type="PANTHER" id="PTHR43776:SF7">
    <property type="entry name" value="D,D-DIPEPTIDE TRANSPORT ATP-BINDING PROTEIN DDPF-RELATED"/>
    <property type="match status" value="1"/>
</dbReference>
<organism evidence="6 7">
    <name type="scientific">Blautia pseudococcoides</name>
    <dbReference type="NCBI Taxonomy" id="1796616"/>
    <lineage>
        <taxon>Bacteria</taxon>
        <taxon>Bacillati</taxon>
        <taxon>Bacillota</taxon>
        <taxon>Clostridia</taxon>
        <taxon>Lachnospirales</taxon>
        <taxon>Lachnospiraceae</taxon>
        <taxon>Blautia</taxon>
    </lineage>
</organism>
<sequence>MEPVLEVKHVSASYREGRKEQQVLKDVDLTVRENEILGLVGESGCGKTTLSKAILGFVNVREGEIIHHTKHPQMIFQDPYSSLNPGKRVEWILEEPLRMQKVPKEERRRRVLAMAEKTGLSKEHLKRHPRELSGGQRQRVSIAASLLQGARFIIADEPVSALDVTIQRQIMELIIKLQEEMKFSVLFISHDLNVIYQMCDRVLVMRDGRIVEEGDVEEVFSCPKAAYTKELMAATLDVEGM</sequence>
<feature type="domain" description="ABC transporter" evidence="5">
    <location>
        <begin position="5"/>
        <end position="232"/>
    </location>
</feature>
<protein>
    <submittedName>
        <fullName evidence="6">ABC transporter ATP-binding protein</fullName>
    </submittedName>
</protein>
<evidence type="ECO:0000256" key="4">
    <source>
        <dbReference type="ARBA" id="ARBA00022840"/>
    </source>
</evidence>
<keyword evidence="4 6" id="KW-0067">ATP-binding</keyword>
<comment type="similarity">
    <text evidence="1">Belongs to the ABC transporter superfamily.</text>
</comment>
<evidence type="ECO:0000313" key="6">
    <source>
        <dbReference type="EMBL" id="ANU74788.1"/>
    </source>
</evidence>
<evidence type="ECO:0000256" key="3">
    <source>
        <dbReference type="ARBA" id="ARBA00022741"/>
    </source>
</evidence>
<dbReference type="PANTHER" id="PTHR43776">
    <property type="entry name" value="TRANSPORT ATP-BINDING PROTEIN"/>
    <property type="match status" value="1"/>
</dbReference>
<reference evidence="6" key="1">
    <citation type="submission" date="2017-04" db="EMBL/GenBank/DDBJ databases">
        <title>Complete Genome Sequences of Twelve Strains of a Stable Defined Moderately Diverse Mouse Microbiota 2 (sDMDMm2).</title>
        <authorList>
            <person name="Uchimura Y."/>
            <person name="Wyss M."/>
            <person name="Brugiroux S."/>
            <person name="Limenitakis J.P."/>
            <person name="Stecher B."/>
            <person name="McCoy K.D."/>
            <person name="Macpherson A.J."/>
        </authorList>
    </citation>
    <scope>NUCLEOTIDE SEQUENCE</scope>
    <source>
        <strain evidence="6">YL58</strain>
    </source>
</reference>
<dbReference type="SUPFAM" id="SSF52540">
    <property type="entry name" value="P-loop containing nucleoside triphosphate hydrolases"/>
    <property type="match status" value="1"/>
</dbReference>
<keyword evidence="3" id="KW-0547">Nucleotide-binding</keyword>
<evidence type="ECO:0000313" key="7">
    <source>
        <dbReference type="Proteomes" id="UP000092574"/>
    </source>
</evidence>
<dbReference type="RefSeq" id="WP_065541012.1">
    <property type="nucleotide sequence ID" value="NZ_CP015405.2"/>
</dbReference>
<dbReference type="KEGG" id="byl:A4V09_02845"/>
<keyword evidence="7" id="KW-1185">Reference proteome</keyword>
<keyword evidence="2" id="KW-0813">Transport</keyword>